<dbReference type="EMBL" id="CM017325">
    <property type="protein sequence ID" value="KAE8056523.1"/>
    <property type="molecule type" value="Genomic_DNA"/>
</dbReference>
<sequence>MTRIYVGNLDPRVTERDLEDEFRVFGVIESVWVARRPPGYAFIDFEDRRDADDAIRELDEEFNSAWRVLVTELNIYCKGTFLVDFRNSCLSLLHFTLLFYLCLVLPSFQEDVAVALPLDIGGAQVMVEGVTVPVDGLLDAVVCHLVDAATVGHHHIAHVRNFHMLMGEPRNKWLDMMSPYWIVPLHYLHMLPCLVKWSEGSTPKQELNADLVTLLCFKDTWNGC</sequence>
<keyword evidence="2" id="KW-0507">mRNA processing</keyword>
<evidence type="ECO:0000313" key="12">
    <source>
        <dbReference type="EMBL" id="KAE8056523.1"/>
    </source>
</evidence>
<accession>A0A5N6R7X0</accession>
<evidence type="ECO:0000256" key="6">
    <source>
        <dbReference type="ARBA" id="ARBA00022833"/>
    </source>
</evidence>
<evidence type="ECO:0000313" key="13">
    <source>
        <dbReference type="Proteomes" id="UP000327013"/>
    </source>
</evidence>
<keyword evidence="10" id="KW-0694">RNA-binding</keyword>
<comment type="similarity">
    <text evidence="9">Belongs to the splicing factor SR family. RSZ subfamily.</text>
</comment>
<dbReference type="InterPro" id="IPR035979">
    <property type="entry name" value="RBD_domain_sf"/>
</dbReference>
<keyword evidence="7" id="KW-0508">mRNA splicing</keyword>
<dbReference type="GO" id="GO:0016607">
    <property type="term" value="C:nuclear speck"/>
    <property type="evidence" value="ECO:0007669"/>
    <property type="project" value="UniProtKB-ARBA"/>
</dbReference>
<evidence type="ECO:0000256" key="8">
    <source>
        <dbReference type="ARBA" id="ARBA00023242"/>
    </source>
</evidence>
<dbReference type="Pfam" id="PF00076">
    <property type="entry name" value="RRM_1"/>
    <property type="match status" value="1"/>
</dbReference>
<evidence type="ECO:0000256" key="9">
    <source>
        <dbReference type="ARBA" id="ARBA00061011"/>
    </source>
</evidence>
<dbReference type="SMART" id="SM00360">
    <property type="entry name" value="RRM"/>
    <property type="match status" value="1"/>
</dbReference>
<evidence type="ECO:0000256" key="1">
    <source>
        <dbReference type="ARBA" id="ARBA00004123"/>
    </source>
</evidence>
<protein>
    <recommendedName>
        <fullName evidence="11">RRM domain-containing protein</fullName>
    </recommendedName>
</protein>
<dbReference type="PROSITE" id="PS50102">
    <property type="entry name" value="RRM"/>
    <property type="match status" value="1"/>
</dbReference>
<dbReference type="GO" id="GO:0005681">
    <property type="term" value="C:spliceosomal complex"/>
    <property type="evidence" value="ECO:0007669"/>
    <property type="project" value="UniProtKB-KW"/>
</dbReference>
<keyword evidence="5" id="KW-0863">Zinc-finger</keyword>
<dbReference type="CDD" id="cd12373">
    <property type="entry name" value="RRM_SRSF3_like"/>
    <property type="match status" value="1"/>
</dbReference>
<dbReference type="GO" id="GO:0008270">
    <property type="term" value="F:zinc ion binding"/>
    <property type="evidence" value="ECO:0007669"/>
    <property type="project" value="UniProtKB-KW"/>
</dbReference>
<dbReference type="Proteomes" id="UP000327013">
    <property type="component" value="Chromosome 5"/>
</dbReference>
<dbReference type="OrthoDB" id="5970at2759"/>
<dbReference type="PANTHER" id="PTHR23147">
    <property type="entry name" value="SERINE/ARGININE RICH SPLICING FACTOR"/>
    <property type="match status" value="1"/>
</dbReference>
<evidence type="ECO:0000256" key="10">
    <source>
        <dbReference type="PROSITE-ProRule" id="PRU00176"/>
    </source>
</evidence>
<keyword evidence="13" id="KW-1185">Reference proteome</keyword>
<evidence type="ECO:0000256" key="4">
    <source>
        <dbReference type="ARBA" id="ARBA00022728"/>
    </source>
</evidence>
<gene>
    <name evidence="12" type="ORF">FH972_013291</name>
</gene>
<keyword evidence="4" id="KW-0747">Spliceosome</keyword>
<dbReference type="GO" id="GO:0003723">
    <property type="term" value="F:RNA binding"/>
    <property type="evidence" value="ECO:0007669"/>
    <property type="project" value="UniProtKB-UniRule"/>
</dbReference>
<comment type="subcellular location">
    <subcellularLocation>
        <location evidence="1">Nucleus</location>
    </subcellularLocation>
</comment>
<name>A0A5N6R7X0_9ROSI</name>
<reference evidence="12 13" key="1">
    <citation type="submission" date="2019-06" db="EMBL/GenBank/DDBJ databases">
        <title>A chromosomal-level reference genome of Carpinus fangiana (Coryloideae, Betulaceae).</title>
        <authorList>
            <person name="Yang X."/>
            <person name="Wang Z."/>
            <person name="Zhang L."/>
            <person name="Hao G."/>
            <person name="Liu J."/>
            <person name="Yang Y."/>
        </authorList>
    </citation>
    <scope>NUCLEOTIDE SEQUENCE [LARGE SCALE GENOMIC DNA]</scope>
    <source>
        <strain evidence="12">Cfa_2016G</strain>
        <tissue evidence="12">Leaf</tissue>
    </source>
</reference>
<evidence type="ECO:0000256" key="3">
    <source>
        <dbReference type="ARBA" id="ARBA00022723"/>
    </source>
</evidence>
<dbReference type="Gene3D" id="3.30.70.330">
    <property type="match status" value="1"/>
</dbReference>
<evidence type="ECO:0000256" key="7">
    <source>
        <dbReference type="ARBA" id="ARBA00023187"/>
    </source>
</evidence>
<keyword evidence="3" id="KW-0479">Metal-binding</keyword>
<evidence type="ECO:0000256" key="5">
    <source>
        <dbReference type="ARBA" id="ARBA00022771"/>
    </source>
</evidence>
<dbReference type="InterPro" id="IPR000504">
    <property type="entry name" value="RRM_dom"/>
</dbReference>
<dbReference type="InterPro" id="IPR050907">
    <property type="entry name" value="SRSF"/>
</dbReference>
<evidence type="ECO:0000259" key="11">
    <source>
        <dbReference type="PROSITE" id="PS50102"/>
    </source>
</evidence>
<proteinExistence type="inferred from homology"/>
<feature type="domain" description="RRM" evidence="11">
    <location>
        <begin position="2"/>
        <end position="59"/>
    </location>
</feature>
<dbReference type="FunFam" id="3.30.70.330:FF:000214">
    <property type="entry name" value="Serine/arginine-rich splicing factor 7"/>
    <property type="match status" value="1"/>
</dbReference>
<organism evidence="12 13">
    <name type="scientific">Carpinus fangiana</name>
    <dbReference type="NCBI Taxonomy" id="176857"/>
    <lineage>
        <taxon>Eukaryota</taxon>
        <taxon>Viridiplantae</taxon>
        <taxon>Streptophyta</taxon>
        <taxon>Embryophyta</taxon>
        <taxon>Tracheophyta</taxon>
        <taxon>Spermatophyta</taxon>
        <taxon>Magnoliopsida</taxon>
        <taxon>eudicotyledons</taxon>
        <taxon>Gunneridae</taxon>
        <taxon>Pentapetalae</taxon>
        <taxon>rosids</taxon>
        <taxon>fabids</taxon>
        <taxon>Fagales</taxon>
        <taxon>Betulaceae</taxon>
        <taxon>Carpinus</taxon>
    </lineage>
</organism>
<keyword evidence="6" id="KW-0862">Zinc</keyword>
<evidence type="ECO:0000256" key="2">
    <source>
        <dbReference type="ARBA" id="ARBA00022664"/>
    </source>
</evidence>
<dbReference type="SUPFAM" id="SSF54928">
    <property type="entry name" value="RNA-binding domain, RBD"/>
    <property type="match status" value="1"/>
</dbReference>
<keyword evidence="8" id="KW-0539">Nucleus</keyword>
<dbReference type="AlphaFoldDB" id="A0A5N6R7X0"/>
<dbReference type="GO" id="GO:0000398">
    <property type="term" value="P:mRNA splicing, via spliceosome"/>
    <property type="evidence" value="ECO:0007669"/>
    <property type="project" value="UniProtKB-ARBA"/>
</dbReference>
<dbReference type="InterPro" id="IPR012677">
    <property type="entry name" value="Nucleotide-bd_a/b_plait_sf"/>
</dbReference>